<evidence type="ECO:0000313" key="1">
    <source>
        <dbReference type="EMBL" id="GAM12169.1"/>
    </source>
</evidence>
<proteinExistence type="predicted"/>
<gene>
    <name evidence="1" type="ORF">SAMD00020551_0299</name>
</gene>
<evidence type="ECO:0000313" key="2">
    <source>
        <dbReference type="Proteomes" id="UP000031014"/>
    </source>
</evidence>
<comment type="caution">
    <text evidence="1">The sequence shown here is derived from an EMBL/GenBank/DDBJ whole genome shotgun (WGS) entry which is preliminary data.</text>
</comment>
<keyword evidence="2" id="KW-1185">Reference proteome</keyword>
<dbReference type="PANTHER" id="PTHR39166:SF1">
    <property type="entry name" value="BLL1166 PROTEIN"/>
    <property type="match status" value="1"/>
</dbReference>
<dbReference type="EMBL" id="BASE01000008">
    <property type="protein sequence ID" value="GAM12169.1"/>
    <property type="molecule type" value="Genomic_DNA"/>
</dbReference>
<evidence type="ECO:0008006" key="3">
    <source>
        <dbReference type="Google" id="ProtNLM"/>
    </source>
</evidence>
<dbReference type="PANTHER" id="PTHR39166">
    <property type="entry name" value="BLL1166 PROTEIN"/>
    <property type="match status" value="1"/>
</dbReference>
<dbReference type="AlphaFoldDB" id="A0A0A8WYV0"/>
<dbReference type="Pfam" id="PF06042">
    <property type="entry name" value="NTP_transf_6"/>
    <property type="match status" value="1"/>
</dbReference>
<accession>A0A0A8WYV0</accession>
<organism evidence="1 2">
    <name type="scientific">Mesobacillus selenatarsenatis (strain DSM 18680 / JCM 14380 / FERM P-15431 / SF-1)</name>
    <dbReference type="NCBI Taxonomy" id="1321606"/>
    <lineage>
        <taxon>Bacteria</taxon>
        <taxon>Bacillati</taxon>
        <taxon>Bacillota</taxon>
        <taxon>Bacilli</taxon>
        <taxon>Bacillales</taxon>
        <taxon>Bacillaceae</taxon>
        <taxon>Mesobacillus</taxon>
    </lineage>
</organism>
<dbReference type="Proteomes" id="UP000031014">
    <property type="component" value="Unassembled WGS sequence"/>
</dbReference>
<dbReference type="RefSeq" id="WP_041964124.1">
    <property type="nucleotide sequence ID" value="NZ_BASE01000008.1"/>
</dbReference>
<dbReference type="InterPro" id="IPR009267">
    <property type="entry name" value="NTP_transf_6"/>
</dbReference>
<name>A0A0A8WYV0_MESS1</name>
<dbReference type="OrthoDB" id="1901124at2"/>
<reference evidence="1 2" key="1">
    <citation type="submission" date="2013-06" db="EMBL/GenBank/DDBJ databases">
        <title>Whole genome shotgun sequence of Bacillus selenatarsenatis SF-1.</title>
        <authorList>
            <person name="Kuroda M."/>
            <person name="Sei K."/>
            <person name="Yamashita M."/>
            <person name="Ike M."/>
        </authorList>
    </citation>
    <scope>NUCLEOTIDE SEQUENCE [LARGE SCALE GENOMIC DNA]</scope>
    <source>
        <strain evidence="1 2">SF-1</strain>
    </source>
</reference>
<sequence length="196" mass="22827">MLKSKNDVIRLIQSDDTMMEIIQAASTLSLPDWWICAGFVRSKVWDELHEFKERTLTQDVDVIYFDPTNIDENVEKLLEKKLRRILPDVPWSVKNQARMHVVNQIPPYSSCIDAISKFPERATALGVKLDKENNLVLIAPSGIEDVLNLEVKPTPFFTETKERAAIYEERIVKKNWKAIWHKINVHHVKVLKPHFK</sequence>
<protein>
    <recommendedName>
        <fullName evidence="3">Nucleotidyltransferase family protein</fullName>
    </recommendedName>
</protein>